<dbReference type="InterPro" id="IPR001163">
    <property type="entry name" value="Sm_dom_euk/arc"/>
</dbReference>
<keyword evidence="3" id="KW-1185">Reference proteome</keyword>
<evidence type="ECO:0000259" key="1">
    <source>
        <dbReference type="Pfam" id="PF01423"/>
    </source>
</evidence>
<name>A0AAN9E4T8_CROPI</name>
<dbReference type="InterPro" id="IPR010920">
    <property type="entry name" value="LSM_dom_sf"/>
</dbReference>
<protein>
    <recommendedName>
        <fullName evidence="1">Sm domain-containing protein</fullName>
    </recommendedName>
</protein>
<dbReference type="CDD" id="cd06168">
    <property type="entry name" value="LSMD1"/>
    <property type="match status" value="1"/>
</dbReference>
<dbReference type="AlphaFoldDB" id="A0AAN9E4T8"/>
<dbReference type="PANTHER" id="PTHR10701:SF5">
    <property type="entry name" value="N-ALPHA-ACETYLTRANSFERASE 38, NATC AUXILIARY SUBUNIT"/>
    <property type="match status" value="1"/>
</dbReference>
<evidence type="ECO:0000313" key="2">
    <source>
        <dbReference type="EMBL" id="KAK7245651.1"/>
    </source>
</evidence>
<organism evidence="2 3">
    <name type="scientific">Crotalaria pallida</name>
    <name type="common">Smooth rattlebox</name>
    <name type="synonym">Crotalaria striata</name>
    <dbReference type="NCBI Taxonomy" id="3830"/>
    <lineage>
        <taxon>Eukaryota</taxon>
        <taxon>Viridiplantae</taxon>
        <taxon>Streptophyta</taxon>
        <taxon>Embryophyta</taxon>
        <taxon>Tracheophyta</taxon>
        <taxon>Spermatophyta</taxon>
        <taxon>Magnoliopsida</taxon>
        <taxon>eudicotyledons</taxon>
        <taxon>Gunneridae</taxon>
        <taxon>Pentapetalae</taxon>
        <taxon>rosids</taxon>
        <taxon>fabids</taxon>
        <taxon>Fabales</taxon>
        <taxon>Fabaceae</taxon>
        <taxon>Papilionoideae</taxon>
        <taxon>50 kb inversion clade</taxon>
        <taxon>genistoids sensu lato</taxon>
        <taxon>core genistoids</taxon>
        <taxon>Crotalarieae</taxon>
        <taxon>Crotalaria</taxon>
    </lineage>
</organism>
<dbReference type="GO" id="GO:0031417">
    <property type="term" value="C:NatC complex"/>
    <property type="evidence" value="ECO:0007669"/>
    <property type="project" value="InterPro"/>
</dbReference>
<accession>A0AAN9E4T8</accession>
<dbReference type="Proteomes" id="UP001372338">
    <property type="component" value="Unassembled WGS sequence"/>
</dbReference>
<dbReference type="Gene3D" id="2.30.30.100">
    <property type="match status" value="1"/>
</dbReference>
<dbReference type="SUPFAM" id="SSF50182">
    <property type="entry name" value="Sm-like ribonucleoproteins"/>
    <property type="match status" value="1"/>
</dbReference>
<dbReference type="Pfam" id="PF01423">
    <property type="entry name" value="LSM"/>
    <property type="match status" value="1"/>
</dbReference>
<proteinExistence type="predicted"/>
<evidence type="ECO:0000313" key="3">
    <source>
        <dbReference type="Proteomes" id="UP001372338"/>
    </source>
</evidence>
<gene>
    <name evidence="2" type="ORF">RIF29_40499</name>
</gene>
<dbReference type="InterPro" id="IPR034110">
    <property type="entry name" value="LSMD1_Sm"/>
</dbReference>
<reference evidence="2 3" key="1">
    <citation type="submission" date="2024-01" db="EMBL/GenBank/DDBJ databases">
        <title>The genomes of 5 underutilized Papilionoideae crops provide insights into root nodulation and disease resistanc.</title>
        <authorList>
            <person name="Yuan L."/>
        </authorList>
    </citation>
    <scope>NUCLEOTIDE SEQUENCE [LARGE SCALE GENOMIC DNA]</scope>
    <source>
        <strain evidence="2">ZHUSHIDOU_FW_LH</strain>
        <tissue evidence="2">Leaf</tissue>
    </source>
</reference>
<dbReference type="PANTHER" id="PTHR10701">
    <property type="entry name" value="SMALL NUCLEAR RIBONUCLEOPROTEIN-ASSOCIATED PROTEIN B AND N"/>
    <property type="match status" value="1"/>
</dbReference>
<feature type="domain" description="Sm" evidence="1">
    <location>
        <begin position="46"/>
        <end position="105"/>
    </location>
</feature>
<dbReference type="InterPro" id="IPR050914">
    <property type="entry name" value="snRNP_SmB/NAA38-like"/>
</dbReference>
<comment type="caution">
    <text evidence="2">The sequence shown here is derived from an EMBL/GenBank/DDBJ whole genome shotgun (WGS) entry which is preliminary data.</text>
</comment>
<sequence length="131" mass="14593">MEQEAEQPVPIPVGCSDGSCPTSEILDENSAFDSRPTSSSPVSRVRKLLFRRMLVGIKDGRFFMGNFYCMDKQGNIILQDTVEYRSTRRSSPSPMEQRCLGLILIPASCRTSCHVDCSVEEQLSLLSLQGK</sequence>
<dbReference type="EMBL" id="JAYWIO010000008">
    <property type="protein sequence ID" value="KAK7245651.1"/>
    <property type="molecule type" value="Genomic_DNA"/>
</dbReference>